<comment type="caution">
    <text evidence="3">The sequence shown here is derived from an EMBL/GenBank/DDBJ whole genome shotgun (WGS) entry which is preliminary data.</text>
</comment>
<evidence type="ECO:0000256" key="2">
    <source>
        <dbReference type="SAM" id="SignalP"/>
    </source>
</evidence>
<dbReference type="EMBL" id="JBHSBV010000004">
    <property type="protein sequence ID" value="MFC4201669.1"/>
    <property type="molecule type" value="Genomic_DNA"/>
</dbReference>
<feature type="chain" id="PRO_5046438321" evidence="2">
    <location>
        <begin position="27"/>
        <end position="325"/>
    </location>
</feature>
<dbReference type="PANTHER" id="PTHR42928">
    <property type="entry name" value="TRICARBOXYLATE-BINDING PROTEIN"/>
    <property type="match status" value="1"/>
</dbReference>
<dbReference type="PANTHER" id="PTHR42928:SF5">
    <property type="entry name" value="BLR1237 PROTEIN"/>
    <property type="match status" value="1"/>
</dbReference>
<reference evidence="4" key="1">
    <citation type="journal article" date="2019" name="Int. J. Syst. Evol. Microbiol.">
        <title>The Global Catalogue of Microorganisms (GCM) 10K type strain sequencing project: providing services to taxonomists for standard genome sequencing and annotation.</title>
        <authorList>
            <consortium name="The Broad Institute Genomics Platform"/>
            <consortium name="The Broad Institute Genome Sequencing Center for Infectious Disease"/>
            <person name="Wu L."/>
            <person name="Ma J."/>
        </authorList>
    </citation>
    <scope>NUCLEOTIDE SEQUENCE [LARGE SCALE GENOMIC DNA]</scope>
    <source>
        <strain evidence="4">LMG 24813</strain>
    </source>
</reference>
<accession>A0ABV8P0R8</accession>
<dbReference type="Pfam" id="PF03401">
    <property type="entry name" value="TctC"/>
    <property type="match status" value="1"/>
</dbReference>
<name>A0ABV8P0R8_9BURK</name>
<keyword evidence="2" id="KW-0732">Signal</keyword>
<comment type="similarity">
    <text evidence="1">Belongs to the UPF0065 (bug) family.</text>
</comment>
<keyword evidence="4" id="KW-1185">Reference proteome</keyword>
<dbReference type="Proteomes" id="UP001595848">
    <property type="component" value="Unassembled WGS sequence"/>
</dbReference>
<dbReference type="RefSeq" id="WP_217965581.1">
    <property type="nucleotide sequence ID" value="NZ_JAHTBN010000007.1"/>
</dbReference>
<protein>
    <submittedName>
        <fullName evidence="3">Bug family tripartite tricarboxylate transporter substrate binding protein</fullName>
    </submittedName>
</protein>
<evidence type="ECO:0000256" key="1">
    <source>
        <dbReference type="ARBA" id="ARBA00006987"/>
    </source>
</evidence>
<dbReference type="CDD" id="cd13578">
    <property type="entry name" value="PBP2_Bug27"/>
    <property type="match status" value="1"/>
</dbReference>
<proteinExistence type="inferred from homology"/>
<dbReference type="InterPro" id="IPR005064">
    <property type="entry name" value="BUG"/>
</dbReference>
<evidence type="ECO:0000313" key="3">
    <source>
        <dbReference type="EMBL" id="MFC4201669.1"/>
    </source>
</evidence>
<sequence>MTSKLATLMRGALLLCCLSATLPAHAQAYPTGPVRVIVPFPPGAGVDIVTRLVAAKLSQDMGQQFVIENRSGAGGNVGAGEAARAPHDGYTLLAAPSSLAISKNLYKHLPFDIEKDFRAVAMMASVPFVLVVNSKVPAKSVSELIALARTQPGKLSFASTGNGSSPQLTAEMFKAQAHIQMLHVPYRGSSPALTDLISGRVSMMFANALSALPQVKAGHLRALAITSAKPNPSAPGVPTMAQAGLPGFESETWFALMAPTGTPQPIIDRLNKEVNRVLQMPDVQKALRLQGATARRQTPAQVDAYIKSEVAKYAKIIKAADIHIN</sequence>
<evidence type="ECO:0000313" key="4">
    <source>
        <dbReference type="Proteomes" id="UP001595848"/>
    </source>
</evidence>
<gene>
    <name evidence="3" type="ORF">ACFOY1_11955</name>
</gene>
<feature type="signal peptide" evidence="2">
    <location>
        <begin position="1"/>
        <end position="26"/>
    </location>
</feature>
<organism evidence="3 4">
    <name type="scientific">Candidimonas humi</name>
    <dbReference type="NCBI Taxonomy" id="683355"/>
    <lineage>
        <taxon>Bacteria</taxon>
        <taxon>Pseudomonadati</taxon>
        <taxon>Pseudomonadota</taxon>
        <taxon>Betaproteobacteria</taxon>
        <taxon>Burkholderiales</taxon>
        <taxon>Alcaligenaceae</taxon>
        <taxon>Candidimonas</taxon>
    </lineage>
</organism>
<dbReference type="PIRSF" id="PIRSF017082">
    <property type="entry name" value="YflP"/>
    <property type="match status" value="1"/>
</dbReference>